<feature type="non-terminal residue" evidence="1">
    <location>
        <position position="1"/>
    </location>
</feature>
<accession>X0ZBS2</accession>
<organism evidence="1">
    <name type="scientific">marine sediment metagenome</name>
    <dbReference type="NCBI Taxonomy" id="412755"/>
    <lineage>
        <taxon>unclassified sequences</taxon>
        <taxon>metagenomes</taxon>
        <taxon>ecological metagenomes</taxon>
    </lineage>
</organism>
<dbReference type="EMBL" id="BART01004147">
    <property type="protein sequence ID" value="GAG66995.1"/>
    <property type="molecule type" value="Genomic_DNA"/>
</dbReference>
<reference evidence="1" key="1">
    <citation type="journal article" date="2014" name="Front. Microbiol.">
        <title>High frequency of phylogenetically diverse reductive dehalogenase-homologous genes in deep subseafloor sedimentary metagenomes.</title>
        <authorList>
            <person name="Kawai M."/>
            <person name="Futagami T."/>
            <person name="Toyoda A."/>
            <person name="Takaki Y."/>
            <person name="Nishi S."/>
            <person name="Hori S."/>
            <person name="Arai W."/>
            <person name="Tsubouchi T."/>
            <person name="Morono Y."/>
            <person name="Uchiyama I."/>
            <person name="Ito T."/>
            <person name="Fujiyama A."/>
            <person name="Inagaki F."/>
            <person name="Takami H."/>
        </authorList>
    </citation>
    <scope>NUCLEOTIDE SEQUENCE</scope>
    <source>
        <strain evidence="1">Expedition CK06-06</strain>
    </source>
</reference>
<name>X0ZBS2_9ZZZZ</name>
<sequence>VFDINGTHGTAVLVEDKITSWTVSDSKETIAKESITGVKGKAGTADSPGRQVLNNHPVTHLLKIRS</sequence>
<protein>
    <submittedName>
        <fullName evidence="1">Uncharacterized protein</fullName>
    </submittedName>
</protein>
<dbReference type="AlphaFoldDB" id="X0ZBS2"/>
<comment type="caution">
    <text evidence="1">The sequence shown here is derived from an EMBL/GenBank/DDBJ whole genome shotgun (WGS) entry which is preliminary data.</text>
</comment>
<gene>
    <name evidence="1" type="ORF">S01H4_10684</name>
</gene>
<evidence type="ECO:0000313" key="1">
    <source>
        <dbReference type="EMBL" id="GAG66995.1"/>
    </source>
</evidence>
<proteinExistence type="predicted"/>